<keyword evidence="6" id="KW-0862">Zinc</keyword>
<evidence type="ECO:0000256" key="3">
    <source>
        <dbReference type="ARBA" id="ARBA00022670"/>
    </source>
</evidence>
<evidence type="ECO:0000256" key="1">
    <source>
        <dbReference type="ARBA" id="ARBA00001947"/>
    </source>
</evidence>
<dbReference type="GO" id="GO:0046872">
    <property type="term" value="F:metal ion binding"/>
    <property type="evidence" value="ECO:0007669"/>
    <property type="project" value="UniProtKB-KW"/>
</dbReference>
<dbReference type="InterPro" id="IPR018497">
    <property type="entry name" value="Peptidase_M13_C"/>
</dbReference>
<comment type="cofactor">
    <cofactor evidence="1">
        <name>Zn(2+)</name>
        <dbReference type="ChEBI" id="CHEBI:29105"/>
    </cofactor>
</comment>
<sequence>MKYHTVVFHWSLIMKGTMIYPVTLAILWAIICVTHGDETVKVDEEVCNTTECNQLVSQVKAQRGASSEPCGDFYEYVCGNWNGSKELKTKKLKDKALTDIRVLLDAAPEPSGSAFNATEKLFSAYKSCTKTGKDRENLTEAVKNILATYGFDGWPLQKDYVPPVNGYKEILQRTGPRPLFEYFVSHENSAPIITMTKPREFFVSAWKDSDFLYSPSLSARDDETGDVTEDYRAYEDYDEKADEDYKTFIAETIKLLNKTFPDGERSKTAEDIIAFEKELYNFSSQATMTPTEKTMKEVIHTVGDNIPLVEIMEKDLSVINFTINNDTNVRLEYEDYYKNTIHYVKETSRTITVMNYLAWIIIRGMAKAEGTLLHKYYVEYINKTSISPLKEEKKDIKMLCIRQLLEHNTMYTAAAQLYSKAKLDQESKRDVTKIMEYVNTSFQYIVKNNTWMSPYTRAKVLERLNNVTLVIGYPEWLMNDSTMNQLYQFVPTIQPNDSFVKHYHYIRENDRYQKLLKLNSSLYIHKIYEEVTLRSHAFYDEDTDTVAYPAAALATQFRKRPIPRAANFGTVGTILAQLLSSTMDRYYRKLVNGSIEKMDFWDNETTVKFCENSQCLNNSEECKGKEGCSSESHQKLQDYVGVRVSHTALKRSKSDYNTPFVFSDNSLNTEDKIFFIFFGNLYCPFSVNTKKSIEAEGDKPRVEERAEEEEFPLSKSLNEIVSIYKKFNDTFNCSGTLSDTCNLVPEEVLPNVGC</sequence>
<reference evidence="10" key="1">
    <citation type="journal article" date="2017" name="Parasit. Vectors">
        <title>Sialotranscriptomics of Rhipicephalus zambeziensis reveals intricate expression profiles of secretory proteins and suggests tight temporal transcriptional regulation during blood-feeding.</title>
        <authorList>
            <person name="de Castro M.H."/>
            <person name="de Klerk D."/>
            <person name="Pienaar R."/>
            <person name="Rees D.J.G."/>
            <person name="Mans B.J."/>
        </authorList>
    </citation>
    <scope>NUCLEOTIDE SEQUENCE</scope>
    <source>
        <tissue evidence="10">Salivary glands</tissue>
    </source>
</reference>
<evidence type="ECO:0000259" key="9">
    <source>
        <dbReference type="Pfam" id="PF05649"/>
    </source>
</evidence>
<dbReference type="Gene3D" id="1.10.1380.10">
    <property type="entry name" value="Neutral endopeptidase , domain2"/>
    <property type="match status" value="1"/>
</dbReference>
<dbReference type="GO" id="GO:0005886">
    <property type="term" value="C:plasma membrane"/>
    <property type="evidence" value="ECO:0007669"/>
    <property type="project" value="TreeGrafter"/>
</dbReference>
<keyword evidence="7" id="KW-0482">Metalloprotease</keyword>
<comment type="similarity">
    <text evidence="2">Belongs to the peptidase M13 family.</text>
</comment>
<dbReference type="InterPro" id="IPR008753">
    <property type="entry name" value="Peptidase_M13_N"/>
</dbReference>
<name>A0A224YDU7_9ACAR</name>
<dbReference type="Gene3D" id="3.40.390.10">
    <property type="entry name" value="Collagenase (Catalytic Domain)"/>
    <property type="match status" value="1"/>
</dbReference>
<dbReference type="Pfam" id="PF01431">
    <property type="entry name" value="Peptidase_M13"/>
    <property type="match status" value="1"/>
</dbReference>
<dbReference type="InterPro" id="IPR000718">
    <property type="entry name" value="Peptidase_M13"/>
</dbReference>
<dbReference type="PANTHER" id="PTHR11733:SF241">
    <property type="entry name" value="GH26575P-RELATED"/>
    <property type="match status" value="1"/>
</dbReference>
<keyword evidence="5" id="KW-0378">Hydrolase</keyword>
<proteinExistence type="inferred from homology"/>
<dbReference type="AlphaFoldDB" id="A0A224YDU7"/>
<evidence type="ECO:0000313" key="10">
    <source>
        <dbReference type="EMBL" id="MAA12154.1"/>
    </source>
</evidence>
<keyword evidence="4" id="KW-0479">Metal-binding</keyword>
<dbReference type="PANTHER" id="PTHR11733">
    <property type="entry name" value="ZINC METALLOPROTEASE FAMILY M13 NEPRILYSIN-RELATED"/>
    <property type="match status" value="1"/>
</dbReference>
<keyword evidence="3" id="KW-0645">Protease</keyword>
<accession>A0A224YDU7</accession>
<dbReference type="SUPFAM" id="SSF55486">
    <property type="entry name" value="Metalloproteases ('zincins'), catalytic domain"/>
    <property type="match status" value="1"/>
</dbReference>
<organism evidence="10">
    <name type="scientific">Rhipicephalus zambeziensis</name>
    <dbReference type="NCBI Taxonomy" id="60191"/>
    <lineage>
        <taxon>Eukaryota</taxon>
        <taxon>Metazoa</taxon>
        <taxon>Ecdysozoa</taxon>
        <taxon>Arthropoda</taxon>
        <taxon>Chelicerata</taxon>
        <taxon>Arachnida</taxon>
        <taxon>Acari</taxon>
        <taxon>Parasitiformes</taxon>
        <taxon>Ixodida</taxon>
        <taxon>Ixodoidea</taxon>
        <taxon>Ixodidae</taxon>
        <taxon>Rhipicephalinae</taxon>
        <taxon>Rhipicephalus</taxon>
        <taxon>Rhipicephalus</taxon>
    </lineage>
</organism>
<dbReference type="EMBL" id="GFPF01001008">
    <property type="protein sequence ID" value="MAA12154.1"/>
    <property type="molecule type" value="Transcribed_RNA"/>
</dbReference>
<dbReference type="InterPro" id="IPR024079">
    <property type="entry name" value="MetalloPept_cat_dom_sf"/>
</dbReference>
<dbReference type="GO" id="GO:0016485">
    <property type="term" value="P:protein processing"/>
    <property type="evidence" value="ECO:0007669"/>
    <property type="project" value="TreeGrafter"/>
</dbReference>
<feature type="domain" description="Peptidase M13 C-terminal" evidence="8">
    <location>
        <begin position="537"/>
        <end position="734"/>
    </location>
</feature>
<evidence type="ECO:0000256" key="2">
    <source>
        <dbReference type="ARBA" id="ARBA00007357"/>
    </source>
</evidence>
<evidence type="ECO:0000259" key="8">
    <source>
        <dbReference type="Pfam" id="PF01431"/>
    </source>
</evidence>
<evidence type="ECO:0000256" key="4">
    <source>
        <dbReference type="ARBA" id="ARBA00022723"/>
    </source>
</evidence>
<evidence type="ECO:0000256" key="5">
    <source>
        <dbReference type="ARBA" id="ARBA00022801"/>
    </source>
</evidence>
<protein>
    <submittedName>
        <fullName evidence="10">Gluzincin</fullName>
    </submittedName>
</protein>
<dbReference type="PROSITE" id="PS51885">
    <property type="entry name" value="NEPRILYSIN"/>
    <property type="match status" value="1"/>
</dbReference>
<evidence type="ECO:0000256" key="7">
    <source>
        <dbReference type="ARBA" id="ARBA00023049"/>
    </source>
</evidence>
<dbReference type="InterPro" id="IPR042089">
    <property type="entry name" value="Peptidase_M13_dom_2"/>
</dbReference>
<feature type="domain" description="Peptidase M13 N-terminal" evidence="9">
    <location>
        <begin position="69"/>
        <end position="474"/>
    </location>
</feature>
<dbReference type="Pfam" id="PF05649">
    <property type="entry name" value="Peptidase_M13_N"/>
    <property type="match status" value="1"/>
</dbReference>
<evidence type="ECO:0000256" key="6">
    <source>
        <dbReference type="ARBA" id="ARBA00022833"/>
    </source>
</evidence>
<dbReference type="GO" id="GO:0004222">
    <property type="term" value="F:metalloendopeptidase activity"/>
    <property type="evidence" value="ECO:0007669"/>
    <property type="project" value="InterPro"/>
</dbReference>